<accession>A0A0W1AQ83</accession>
<reference evidence="1 2" key="1">
    <citation type="journal article" date="2015" name="Int. Biodeterior. Biodegradation">
        <title>Physiological and genetic screening methods for the isolation of methyl tert-butyl ether-degrading bacteria for bioremediation purposes.</title>
        <authorList>
            <person name="Guisado I.M."/>
            <person name="Purswani J."/>
            <person name="Gonzalez Lopez J."/>
            <person name="Pozo C."/>
        </authorList>
    </citation>
    <scope>NUCLEOTIDE SEQUENCE [LARGE SCALE GENOMIC DNA]</scope>
    <source>
        <strain evidence="1 2">SH7</strain>
    </source>
</reference>
<dbReference type="OrthoDB" id="9931393at2"/>
<name>A0A0W1AQ83_9BACL</name>
<dbReference type="EMBL" id="LCZJ02000065">
    <property type="protein sequence ID" value="KTD83429.1"/>
    <property type="molecule type" value="Genomic_DNA"/>
</dbReference>
<dbReference type="AlphaFoldDB" id="A0A0W1AQ83"/>
<dbReference type="Proteomes" id="UP000054709">
    <property type="component" value="Unassembled WGS sequence"/>
</dbReference>
<dbReference type="RefSeq" id="WP_060626706.1">
    <property type="nucleotide sequence ID" value="NZ_LCZJ02000065.1"/>
</dbReference>
<comment type="caution">
    <text evidence="1">The sequence shown here is derived from an EMBL/GenBank/DDBJ whole genome shotgun (WGS) entry which is preliminary data.</text>
</comment>
<proteinExistence type="predicted"/>
<evidence type="ECO:0000313" key="1">
    <source>
        <dbReference type="EMBL" id="KTD83429.1"/>
    </source>
</evidence>
<evidence type="ECO:0000313" key="2">
    <source>
        <dbReference type="Proteomes" id="UP000054709"/>
    </source>
</evidence>
<organism evidence="1 2">
    <name type="scientific">Paenibacillus etheri</name>
    <dbReference type="NCBI Taxonomy" id="1306852"/>
    <lineage>
        <taxon>Bacteria</taxon>
        <taxon>Bacillati</taxon>
        <taxon>Bacillota</taxon>
        <taxon>Bacilli</taxon>
        <taxon>Bacillales</taxon>
        <taxon>Paenibacillaceae</taxon>
        <taxon>Paenibacillus</taxon>
    </lineage>
</organism>
<protein>
    <submittedName>
        <fullName evidence="1">Uncharacterized protein</fullName>
    </submittedName>
</protein>
<gene>
    <name evidence="1" type="ORF">UQ64_01990</name>
</gene>
<keyword evidence="2" id="KW-1185">Reference proteome</keyword>
<sequence>MAGKKGAERNFGTVEALAFAFILGFLPRGAVQIRKSEDNSDRKSNIPWSDSLPVIVFKNSRDSRSLENCGIQSKTHHIYGISVFEKS</sequence>